<dbReference type="Proteomes" id="UP000028828">
    <property type="component" value="Unassembled WGS sequence"/>
</dbReference>
<organism evidence="7 8">
    <name type="scientific">Toxoplasma gondii p89</name>
    <dbReference type="NCBI Taxonomy" id="943119"/>
    <lineage>
        <taxon>Eukaryota</taxon>
        <taxon>Sar</taxon>
        <taxon>Alveolata</taxon>
        <taxon>Apicomplexa</taxon>
        <taxon>Conoidasida</taxon>
        <taxon>Coccidia</taxon>
        <taxon>Eucoccidiorida</taxon>
        <taxon>Eimeriorina</taxon>
        <taxon>Sarcocystidae</taxon>
        <taxon>Toxoplasma</taxon>
    </lineage>
</organism>
<feature type="repeat" description="TPR" evidence="5">
    <location>
        <begin position="476"/>
        <end position="509"/>
    </location>
</feature>
<dbReference type="InterPro" id="IPR011990">
    <property type="entry name" value="TPR-like_helical_dom_sf"/>
</dbReference>
<protein>
    <submittedName>
        <fullName evidence="7">Tetratricopeptide repeat-containing protein</fullName>
    </submittedName>
</protein>
<comment type="caution">
    <text evidence="7">The sequence shown here is derived from an EMBL/GenBank/DDBJ whole genome shotgun (WGS) entry which is preliminary data.</text>
</comment>
<dbReference type="SUPFAM" id="SSF48452">
    <property type="entry name" value="TPR-like"/>
    <property type="match status" value="1"/>
</dbReference>
<dbReference type="InterPro" id="IPR019734">
    <property type="entry name" value="TPR_rpt"/>
</dbReference>
<dbReference type="VEuPathDB" id="ToxoDB:TGP89_223030"/>
<evidence type="ECO:0000256" key="2">
    <source>
        <dbReference type="ARBA" id="ARBA00022490"/>
    </source>
</evidence>
<evidence type="ECO:0000256" key="4">
    <source>
        <dbReference type="ARBA" id="ARBA00022803"/>
    </source>
</evidence>
<keyword evidence="3" id="KW-0677">Repeat</keyword>
<evidence type="ECO:0000313" key="8">
    <source>
        <dbReference type="Proteomes" id="UP000028828"/>
    </source>
</evidence>
<feature type="region of interest" description="Disordered" evidence="6">
    <location>
        <begin position="275"/>
        <end position="308"/>
    </location>
</feature>
<sequence>MATDDVTLLDIDSEKIEKCTQPRLLRKYIALLEQDGGYYHQLLSAARKKLDDLVGTKTSSGSGTRWCRGPSTADIAAAKADILEWQRSLSGEQGIPHDIGARAVSIQRNTQTSIACGSQQCAVEATGIAVENGFTGQNEIRNVTASCNALEFPAHSDNSETDFKKTVVEVPCSDCAADGAFGEARKRVGSCKKLSSLTSAHAGLPDRETDAEIPAGVNCAKESVQPHNIAGTAQYNHDPSKKRISVLLEDSDASDDSEHTEDCDLELIPLRHNSGEKPCVKSARRETSATPSNSPHNQPMQSQGEFSNKRTIANYRERTSLRSCCCFSEKESIKSNASQFSDDGDDTGKGTHKPMEHDKEPAAVRQSQGSHCGSPHDHSSNNSSQKILPAGKHSDSLCNMRTIEIHCIKGAAVAAYEEGNHEKALRLLSESLRIAEEDVLAAGERAYATPTSSSRNASLDACNQSTDGKLTKKLHSLLYSNRSQVHLTMGQYEEAAEDSLRAMQLDCTNIKALWRRARALLFLGGEDNLELASTVAKRIEDVFSQGEKYPPPSALDQLSDLKATIQSAIEQLRPKLPPAPHFSTQ</sequence>
<dbReference type="InterPro" id="IPR051982">
    <property type="entry name" value="CiliaryAsmbly_MitoImport"/>
</dbReference>
<dbReference type="AlphaFoldDB" id="A0A086JUW2"/>
<dbReference type="GO" id="GO:0005829">
    <property type="term" value="C:cytosol"/>
    <property type="evidence" value="ECO:0007669"/>
    <property type="project" value="TreeGrafter"/>
</dbReference>
<feature type="compositionally biased region" description="Polar residues" evidence="6">
    <location>
        <begin position="288"/>
        <end position="308"/>
    </location>
</feature>
<reference evidence="7 8" key="1">
    <citation type="submission" date="2014-03" db="EMBL/GenBank/DDBJ databases">
        <authorList>
            <person name="Sibley D."/>
            <person name="Venepally P."/>
            <person name="Karamycheva S."/>
            <person name="Hadjithomas M."/>
            <person name="Khan A."/>
            <person name="Brunk B."/>
            <person name="Roos D."/>
            <person name="Caler E."/>
            <person name="Lorenzi H."/>
        </authorList>
    </citation>
    <scope>NUCLEOTIDE SEQUENCE [LARGE SCALE GENOMIC DNA]</scope>
    <source>
        <strain evidence="8">p89</strain>
    </source>
</reference>
<dbReference type="PANTHER" id="PTHR45984">
    <property type="entry name" value="RNA (RNA) POLYMERASE II ASSOCIATED PROTEIN HOMOLOG"/>
    <property type="match status" value="1"/>
</dbReference>
<dbReference type="OrthoDB" id="2942533at2759"/>
<evidence type="ECO:0000313" key="7">
    <source>
        <dbReference type="EMBL" id="KFG35930.1"/>
    </source>
</evidence>
<name>A0A086JUW2_TOXGO</name>
<keyword evidence="2" id="KW-0963">Cytoplasm</keyword>
<dbReference type="EMBL" id="AEYI02001564">
    <property type="protein sequence ID" value="KFG35930.1"/>
    <property type="molecule type" value="Genomic_DNA"/>
</dbReference>
<dbReference type="GO" id="GO:0006626">
    <property type="term" value="P:protein targeting to mitochondrion"/>
    <property type="evidence" value="ECO:0007669"/>
    <property type="project" value="TreeGrafter"/>
</dbReference>
<feature type="compositionally biased region" description="Basic and acidic residues" evidence="6">
    <location>
        <begin position="275"/>
        <end position="287"/>
    </location>
</feature>
<evidence type="ECO:0000256" key="3">
    <source>
        <dbReference type="ARBA" id="ARBA00022737"/>
    </source>
</evidence>
<accession>A0A086JUW2</accession>
<evidence type="ECO:0000256" key="1">
    <source>
        <dbReference type="ARBA" id="ARBA00004496"/>
    </source>
</evidence>
<feature type="compositionally biased region" description="Basic and acidic residues" evidence="6">
    <location>
        <begin position="346"/>
        <end position="362"/>
    </location>
</feature>
<dbReference type="PANTHER" id="PTHR45984:SF1">
    <property type="entry name" value="SPAG1 AXONEMAL DYNEIN ASSEMBLY FACTOR"/>
    <property type="match status" value="1"/>
</dbReference>
<evidence type="ECO:0000256" key="6">
    <source>
        <dbReference type="SAM" id="MobiDB-lite"/>
    </source>
</evidence>
<evidence type="ECO:0000256" key="5">
    <source>
        <dbReference type="PROSITE-ProRule" id="PRU00339"/>
    </source>
</evidence>
<keyword evidence="4 5" id="KW-0802">TPR repeat</keyword>
<dbReference type="GO" id="GO:0031072">
    <property type="term" value="F:heat shock protein binding"/>
    <property type="evidence" value="ECO:0007669"/>
    <property type="project" value="TreeGrafter"/>
</dbReference>
<proteinExistence type="predicted"/>
<feature type="region of interest" description="Disordered" evidence="6">
    <location>
        <begin position="336"/>
        <end position="390"/>
    </location>
</feature>
<dbReference type="PROSITE" id="PS50005">
    <property type="entry name" value="TPR"/>
    <property type="match status" value="1"/>
</dbReference>
<comment type="subcellular location">
    <subcellularLocation>
        <location evidence="1">Cytoplasm</location>
    </subcellularLocation>
</comment>
<dbReference type="Gene3D" id="1.25.40.10">
    <property type="entry name" value="Tetratricopeptide repeat domain"/>
    <property type="match status" value="1"/>
</dbReference>
<gene>
    <name evidence="7" type="ORF">TGP89_223030</name>
</gene>
<dbReference type="GO" id="GO:0005739">
    <property type="term" value="C:mitochondrion"/>
    <property type="evidence" value="ECO:0007669"/>
    <property type="project" value="TreeGrafter"/>
</dbReference>